<feature type="region of interest" description="Disordered" evidence="1">
    <location>
        <begin position="31"/>
        <end position="54"/>
    </location>
</feature>
<name>A0ABD0LFN4_9CAEN</name>
<sequence length="92" mass="10076">MVPHLFLSQPQTTYIQGSAHSVRCTACCTTTDTQDTAPPRHQPVLPVAGPARREETEREVALKRQQGERRLQRASVCEAGGQITARGLPGRL</sequence>
<accession>A0ABD0LFN4</accession>
<dbReference type="Proteomes" id="UP001519460">
    <property type="component" value="Unassembled WGS sequence"/>
</dbReference>
<comment type="caution">
    <text evidence="2">The sequence shown here is derived from an EMBL/GenBank/DDBJ whole genome shotgun (WGS) entry which is preliminary data.</text>
</comment>
<evidence type="ECO:0000313" key="3">
    <source>
        <dbReference type="Proteomes" id="UP001519460"/>
    </source>
</evidence>
<proteinExistence type="predicted"/>
<protein>
    <submittedName>
        <fullName evidence="2">Uncharacterized protein</fullName>
    </submittedName>
</protein>
<reference evidence="2 3" key="1">
    <citation type="journal article" date="2023" name="Sci. Data">
        <title>Genome assembly of the Korean intertidal mud-creeper Batillaria attramentaria.</title>
        <authorList>
            <person name="Patra A.K."/>
            <person name="Ho P.T."/>
            <person name="Jun S."/>
            <person name="Lee S.J."/>
            <person name="Kim Y."/>
            <person name="Won Y.J."/>
        </authorList>
    </citation>
    <scope>NUCLEOTIDE SEQUENCE [LARGE SCALE GENOMIC DNA]</scope>
    <source>
        <strain evidence="2">Wonlab-2016</strain>
    </source>
</reference>
<evidence type="ECO:0000256" key="1">
    <source>
        <dbReference type="SAM" id="MobiDB-lite"/>
    </source>
</evidence>
<dbReference type="AlphaFoldDB" id="A0ABD0LFN4"/>
<dbReference type="EMBL" id="JACVVK020000053">
    <property type="protein sequence ID" value="KAK7498016.1"/>
    <property type="molecule type" value="Genomic_DNA"/>
</dbReference>
<organism evidence="2 3">
    <name type="scientific">Batillaria attramentaria</name>
    <dbReference type="NCBI Taxonomy" id="370345"/>
    <lineage>
        <taxon>Eukaryota</taxon>
        <taxon>Metazoa</taxon>
        <taxon>Spiralia</taxon>
        <taxon>Lophotrochozoa</taxon>
        <taxon>Mollusca</taxon>
        <taxon>Gastropoda</taxon>
        <taxon>Caenogastropoda</taxon>
        <taxon>Sorbeoconcha</taxon>
        <taxon>Cerithioidea</taxon>
        <taxon>Batillariidae</taxon>
        <taxon>Batillaria</taxon>
    </lineage>
</organism>
<evidence type="ECO:0000313" key="2">
    <source>
        <dbReference type="EMBL" id="KAK7498016.1"/>
    </source>
</evidence>
<gene>
    <name evidence="2" type="ORF">BaRGS_00010604</name>
</gene>
<keyword evidence="3" id="KW-1185">Reference proteome</keyword>